<dbReference type="InterPro" id="IPR019786">
    <property type="entry name" value="Zinc_finger_PHD-type_CS"/>
</dbReference>
<name>A0A507DSN1_9FUNG</name>
<feature type="domain" description="PHD-type" evidence="10">
    <location>
        <begin position="506"/>
        <end position="559"/>
    </location>
</feature>
<feature type="region of interest" description="Disordered" evidence="9">
    <location>
        <begin position="122"/>
        <end position="144"/>
    </location>
</feature>
<dbReference type="InterPro" id="IPR001965">
    <property type="entry name" value="Znf_PHD"/>
</dbReference>
<feature type="region of interest" description="Disordered" evidence="9">
    <location>
        <begin position="407"/>
        <end position="503"/>
    </location>
</feature>
<feature type="compositionally biased region" description="Low complexity" evidence="9">
    <location>
        <begin position="285"/>
        <end position="305"/>
    </location>
</feature>
<evidence type="ECO:0000256" key="7">
    <source>
        <dbReference type="ARBA" id="ARBA00023242"/>
    </source>
</evidence>
<keyword evidence="5" id="KW-0805">Transcription regulation</keyword>
<keyword evidence="6" id="KW-0804">Transcription</keyword>
<dbReference type="CDD" id="cd00076">
    <property type="entry name" value="HFD_SF"/>
    <property type="match status" value="1"/>
</dbReference>
<dbReference type="PANTHER" id="PTHR46174:SF1">
    <property type="entry name" value="CXXC-TYPE ZINC FINGER PROTEIN 1"/>
    <property type="match status" value="1"/>
</dbReference>
<sequence>MSGSFAQNFVAQQVSRTLLQAGFDRSQSSASSVLTELFIRLLTTCATRAAGSAELQGRRISNLEDVARALEEVGVEPDALADFCRTWMAPRPRELSVGGGDGGGAAAGTGAGRGSFWTVGGGGGGGGTVNDRHHHHHHHHHLHLYHHSQKAEELEWEPAAFPINVDELIRHSAHPSQSQDSSYNHLSSDQTSGARAADSNPNPPSPSSSRNTNEPATVRFLSQPPYPKSPHRSTSASIHAGNSHSQPAAPSRKRKRPEYGHLIPFEQSAVAQTIDKNDWPIAKPTGTSESRSSTSTQPTTTSTTTRKPIIPELEPRNSTQSIKSAIAAVKAQKFQHQTGNKKAADQTSRTLSKALLPLLQQRDKLLQATPDSLCRTDKGILDDILGIALPFLPGLLEGQNPVRETVVAARGKRKKALHGPQGGEAVVGSKQQSTPRSGAMSTSVPDQPKIKLKFSLHGNPQQPSDPSQTSSAPSLSASATTLSLGGSPRPSTSQTSHHPPYTHDESVNCICSNPHADYGAFMIACDRCGFWFHGKCVGVPSEHAQRPGQDWFCDACKAVGGANAPSGT</sequence>
<evidence type="ECO:0000256" key="9">
    <source>
        <dbReference type="SAM" id="MobiDB-lite"/>
    </source>
</evidence>
<dbReference type="Gene3D" id="1.10.20.10">
    <property type="entry name" value="Histone, subunit A"/>
    <property type="match status" value="1"/>
</dbReference>
<feature type="compositionally biased region" description="Polar residues" evidence="9">
    <location>
        <begin position="174"/>
        <end position="193"/>
    </location>
</feature>
<accession>A0A507DSN1</accession>
<evidence type="ECO:0000256" key="8">
    <source>
        <dbReference type="PROSITE-ProRule" id="PRU00146"/>
    </source>
</evidence>
<dbReference type="Pfam" id="PF00628">
    <property type="entry name" value="PHD"/>
    <property type="match status" value="1"/>
</dbReference>
<dbReference type="InterPro" id="IPR037869">
    <property type="entry name" value="Spp1/CFP1"/>
</dbReference>
<evidence type="ECO:0000256" key="2">
    <source>
        <dbReference type="ARBA" id="ARBA00022723"/>
    </source>
</evidence>
<evidence type="ECO:0000313" key="12">
    <source>
        <dbReference type="Proteomes" id="UP000318582"/>
    </source>
</evidence>
<dbReference type="SMART" id="SM00249">
    <property type="entry name" value="PHD"/>
    <property type="match status" value="1"/>
</dbReference>
<evidence type="ECO:0000313" key="11">
    <source>
        <dbReference type="EMBL" id="TPX54471.1"/>
    </source>
</evidence>
<keyword evidence="2" id="KW-0479">Metal-binding</keyword>
<feature type="compositionally biased region" description="Polar residues" evidence="9">
    <location>
        <begin position="429"/>
        <end position="445"/>
    </location>
</feature>
<dbReference type="Gene3D" id="3.30.40.10">
    <property type="entry name" value="Zinc/RING finger domain, C3HC4 (zinc finger)"/>
    <property type="match status" value="1"/>
</dbReference>
<feature type="compositionally biased region" description="Low complexity" evidence="9">
    <location>
        <begin position="461"/>
        <end position="484"/>
    </location>
</feature>
<dbReference type="AlphaFoldDB" id="A0A507DSN1"/>
<dbReference type="Proteomes" id="UP000318582">
    <property type="component" value="Unassembled WGS sequence"/>
</dbReference>
<protein>
    <recommendedName>
        <fullName evidence="10">PHD-type domain-containing protein</fullName>
    </recommendedName>
</protein>
<keyword evidence="4" id="KW-0862">Zinc</keyword>
<gene>
    <name evidence="11" type="ORF">PhCBS80983_g05928</name>
</gene>
<evidence type="ECO:0000256" key="3">
    <source>
        <dbReference type="ARBA" id="ARBA00022771"/>
    </source>
</evidence>
<organism evidence="11 12">
    <name type="scientific">Powellomyces hirtus</name>
    <dbReference type="NCBI Taxonomy" id="109895"/>
    <lineage>
        <taxon>Eukaryota</taxon>
        <taxon>Fungi</taxon>
        <taxon>Fungi incertae sedis</taxon>
        <taxon>Chytridiomycota</taxon>
        <taxon>Chytridiomycota incertae sedis</taxon>
        <taxon>Chytridiomycetes</taxon>
        <taxon>Spizellomycetales</taxon>
        <taxon>Powellomycetaceae</taxon>
        <taxon>Powellomyces</taxon>
    </lineage>
</organism>
<dbReference type="InterPro" id="IPR009072">
    <property type="entry name" value="Histone-fold"/>
</dbReference>
<dbReference type="GO" id="GO:0045893">
    <property type="term" value="P:positive regulation of DNA-templated transcription"/>
    <property type="evidence" value="ECO:0007669"/>
    <property type="project" value="TreeGrafter"/>
</dbReference>
<evidence type="ECO:0000256" key="1">
    <source>
        <dbReference type="ARBA" id="ARBA00004123"/>
    </source>
</evidence>
<feature type="compositionally biased region" description="Basic residues" evidence="9">
    <location>
        <begin position="132"/>
        <end position="144"/>
    </location>
</feature>
<dbReference type="Pfam" id="PF07524">
    <property type="entry name" value="Bromo_TP"/>
    <property type="match status" value="1"/>
</dbReference>
<evidence type="ECO:0000256" key="4">
    <source>
        <dbReference type="ARBA" id="ARBA00022833"/>
    </source>
</evidence>
<dbReference type="GO" id="GO:0008270">
    <property type="term" value="F:zinc ion binding"/>
    <property type="evidence" value="ECO:0007669"/>
    <property type="project" value="UniProtKB-KW"/>
</dbReference>
<feature type="region of interest" description="Disordered" evidence="9">
    <location>
        <begin position="173"/>
        <end position="255"/>
    </location>
</feature>
<evidence type="ECO:0000256" key="5">
    <source>
        <dbReference type="ARBA" id="ARBA00023015"/>
    </source>
</evidence>
<evidence type="ECO:0000256" key="6">
    <source>
        <dbReference type="ARBA" id="ARBA00023163"/>
    </source>
</evidence>
<proteinExistence type="predicted"/>
<dbReference type="InterPro" id="IPR011011">
    <property type="entry name" value="Znf_FYVE_PHD"/>
</dbReference>
<keyword evidence="3 8" id="KW-0863">Zinc-finger</keyword>
<dbReference type="STRING" id="109895.A0A507DSN1"/>
<comment type="subcellular location">
    <subcellularLocation>
        <location evidence="1">Nucleus</location>
    </subcellularLocation>
</comment>
<dbReference type="GO" id="GO:0048188">
    <property type="term" value="C:Set1C/COMPASS complex"/>
    <property type="evidence" value="ECO:0007669"/>
    <property type="project" value="InterPro"/>
</dbReference>
<keyword evidence="7" id="KW-0539">Nucleus</keyword>
<dbReference type="PANTHER" id="PTHR46174">
    <property type="entry name" value="CXXC-TYPE ZINC FINGER PROTEIN 1"/>
    <property type="match status" value="1"/>
</dbReference>
<dbReference type="SUPFAM" id="SSF57903">
    <property type="entry name" value="FYVE/PHD zinc finger"/>
    <property type="match status" value="1"/>
</dbReference>
<keyword evidence="12" id="KW-1185">Reference proteome</keyword>
<dbReference type="InterPro" id="IPR019787">
    <property type="entry name" value="Znf_PHD-finger"/>
</dbReference>
<dbReference type="PROSITE" id="PS50016">
    <property type="entry name" value="ZF_PHD_2"/>
    <property type="match status" value="1"/>
</dbReference>
<dbReference type="CDD" id="cd15552">
    <property type="entry name" value="PHD_PHF3_like"/>
    <property type="match status" value="1"/>
</dbReference>
<dbReference type="SMART" id="SM00576">
    <property type="entry name" value="BTP"/>
    <property type="match status" value="1"/>
</dbReference>
<reference evidence="11 12" key="1">
    <citation type="journal article" date="2019" name="Sci. Rep.">
        <title>Comparative genomics of chytrid fungi reveal insights into the obligate biotrophic and pathogenic lifestyle of Synchytrium endobioticum.</title>
        <authorList>
            <person name="van de Vossenberg B.T.L.H."/>
            <person name="Warris S."/>
            <person name="Nguyen H.D.T."/>
            <person name="van Gent-Pelzer M.P.E."/>
            <person name="Joly D.L."/>
            <person name="van de Geest H.C."/>
            <person name="Bonants P.J.M."/>
            <person name="Smith D.S."/>
            <person name="Levesque C.A."/>
            <person name="van der Lee T.A.J."/>
        </authorList>
    </citation>
    <scope>NUCLEOTIDE SEQUENCE [LARGE SCALE GENOMIC DNA]</scope>
    <source>
        <strain evidence="11 12">CBS 809.83</strain>
    </source>
</reference>
<dbReference type="InterPro" id="IPR013083">
    <property type="entry name" value="Znf_RING/FYVE/PHD"/>
</dbReference>
<dbReference type="GO" id="GO:0046982">
    <property type="term" value="F:protein heterodimerization activity"/>
    <property type="evidence" value="ECO:0007669"/>
    <property type="project" value="InterPro"/>
</dbReference>
<feature type="compositionally biased region" description="Polar residues" evidence="9">
    <location>
        <begin position="232"/>
        <end position="248"/>
    </location>
</feature>
<dbReference type="PROSITE" id="PS01359">
    <property type="entry name" value="ZF_PHD_1"/>
    <property type="match status" value="1"/>
</dbReference>
<dbReference type="InterPro" id="IPR006565">
    <property type="entry name" value="BTP"/>
</dbReference>
<dbReference type="EMBL" id="QEAQ01000155">
    <property type="protein sequence ID" value="TPX54471.1"/>
    <property type="molecule type" value="Genomic_DNA"/>
</dbReference>
<feature type="region of interest" description="Disordered" evidence="9">
    <location>
        <begin position="269"/>
        <end position="318"/>
    </location>
</feature>
<comment type="caution">
    <text evidence="11">The sequence shown here is derived from an EMBL/GenBank/DDBJ whole genome shotgun (WGS) entry which is preliminary data.</text>
</comment>
<evidence type="ECO:0000259" key="10">
    <source>
        <dbReference type="PROSITE" id="PS50016"/>
    </source>
</evidence>